<comment type="PTM">
    <text evidence="9">Activated by phosphorylation.</text>
</comment>
<comment type="cofactor">
    <cofactor evidence="9">
        <name>Mg(2+)</name>
        <dbReference type="ChEBI" id="CHEBI:18420"/>
    </cofactor>
    <text evidence="9">Binds 1 Mg(2+) ion per subunit.</text>
</comment>
<dbReference type="HAMAP" id="MF_01554_B">
    <property type="entry name" value="GlmM_B"/>
    <property type="match status" value="1"/>
</dbReference>
<dbReference type="GO" id="GO:0009252">
    <property type="term" value="P:peptidoglycan biosynthetic process"/>
    <property type="evidence" value="ECO:0007669"/>
    <property type="project" value="TreeGrafter"/>
</dbReference>
<feature type="binding site" evidence="9">
    <location>
        <position position="243"/>
    </location>
    <ligand>
        <name>Mg(2+)</name>
        <dbReference type="ChEBI" id="CHEBI:18420"/>
    </ligand>
</feature>
<dbReference type="GO" id="GO:0005975">
    <property type="term" value="P:carbohydrate metabolic process"/>
    <property type="evidence" value="ECO:0007669"/>
    <property type="project" value="InterPro"/>
</dbReference>
<evidence type="ECO:0000256" key="4">
    <source>
        <dbReference type="ARBA" id="ARBA00022842"/>
    </source>
</evidence>
<evidence type="ECO:0000313" key="16">
    <source>
        <dbReference type="EMBL" id="SFP87397.1"/>
    </source>
</evidence>
<proteinExistence type="inferred from homology"/>
<dbReference type="Pfam" id="PF00408">
    <property type="entry name" value="PGM_PMM_IV"/>
    <property type="match status" value="1"/>
</dbReference>
<dbReference type="PRINTS" id="PR00509">
    <property type="entry name" value="PGMPMM"/>
</dbReference>
<evidence type="ECO:0000256" key="3">
    <source>
        <dbReference type="ARBA" id="ARBA00022723"/>
    </source>
</evidence>
<dbReference type="FunFam" id="3.40.120.10:FF:000001">
    <property type="entry name" value="Phosphoglucosamine mutase"/>
    <property type="match status" value="1"/>
</dbReference>
<dbReference type="NCBIfam" id="NF008139">
    <property type="entry name" value="PRK10887.1"/>
    <property type="match status" value="1"/>
</dbReference>
<feature type="domain" description="Alpha-D-phosphohexomutase alpha/beta/alpha" evidence="13">
    <location>
        <begin position="3"/>
        <end position="136"/>
    </location>
</feature>
<dbReference type="FunFam" id="3.30.310.50:FF:000001">
    <property type="entry name" value="Phosphoglucosamine mutase"/>
    <property type="match status" value="1"/>
</dbReference>
<dbReference type="InterPro" id="IPR005845">
    <property type="entry name" value="A-D-PHexomutase_a/b/a-II"/>
</dbReference>
<protein>
    <recommendedName>
        <fullName evidence="8 9">Phosphoglucosamine mutase</fullName>
        <ecNumber evidence="7 9">5.4.2.10</ecNumber>
    </recommendedName>
</protein>
<dbReference type="EC" id="5.4.2.10" evidence="7 9"/>
<evidence type="ECO:0000256" key="8">
    <source>
        <dbReference type="ARBA" id="ARBA00068193"/>
    </source>
</evidence>
<dbReference type="InterPro" id="IPR050060">
    <property type="entry name" value="Phosphoglucosamine_mutase"/>
</dbReference>
<keyword evidence="2 9" id="KW-0597">Phosphoprotein</keyword>
<feature type="domain" description="Alpha-D-phosphohexomutase C-terminal" evidence="12">
    <location>
        <begin position="374"/>
        <end position="441"/>
    </location>
</feature>
<dbReference type="STRING" id="937334.SAMN05444406_10589"/>
<dbReference type="InterPro" id="IPR016066">
    <property type="entry name" value="A-D-PHexomutase_CS"/>
</dbReference>
<dbReference type="GO" id="GO:0005829">
    <property type="term" value="C:cytosol"/>
    <property type="evidence" value="ECO:0007669"/>
    <property type="project" value="TreeGrafter"/>
</dbReference>
<feature type="active site" description="Phosphoserine intermediate" evidence="9">
    <location>
        <position position="100"/>
    </location>
</feature>
<evidence type="ECO:0000256" key="9">
    <source>
        <dbReference type="HAMAP-Rule" id="MF_01554"/>
    </source>
</evidence>
<dbReference type="InterPro" id="IPR006352">
    <property type="entry name" value="GlmM_bact"/>
</dbReference>
<dbReference type="InterPro" id="IPR005844">
    <property type="entry name" value="A-D-PHexomutase_a/b/a-I"/>
</dbReference>
<dbReference type="Pfam" id="PF02878">
    <property type="entry name" value="PGM_PMM_I"/>
    <property type="match status" value="1"/>
</dbReference>
<gene>
    <name evidence="9" type="primary">glmM</name>
    <name evidence="16" type="ORF">SAMN05444406_10589</name>
</gene>
<keyword evidence="5 9" id="KW-0413">Isomerase</keyword>
<keyword evidence="17" id="KW-1185">Reference proteome</keyword>
<dbReference type="Proteomes" id="UP000198577">
    <property type="component" value="Unassembled WGS sequence"/>
</dbReference>
<dbReference type="RefSeq" id="WP_092282047.1">
    <property type="nucleotide sequence ID" value="NZ_FOXR01000005.1"/>
</dbReference>
<evidence type="ECO:0000256" key="7">
    <source>
        <dbReference type="ARBA" id="ARBA00066330"/>
    </source>
</evidence>
<dbReference type="AlphaFoldDB" id="A0A1I5TXQ2"/>
<dbReference type="InterPro" id="IPR005843">
    <property type="entry name" value="A-D-PHexomutase_C"/>
</dbReference>
<keyword evidence="4 9" id="KW-0460">Magnesium</keyword>
<dbReference type="GO" id="GO:0008966">
    <property type="term" value="F:phosphoglucosamine mutase activity"/>
    <property type="evidence" value="ECO:0007669"/>
    <property type="project" value="UniProtKB-UniRule"/>
</dbReference>
<evidence type="ECO:0000259" key="15">
    <source>
        <dbReference type="Pfam" id="PF02880"/>
    </source>
</evidence>
<dbReference type="Pfam" id="PF02880">
    <property type="entry name" value="PGM_PMM_III"/>
    <property type="match status" value="1"/>
</dbReference>
<dbReference type="GO" id="GO:0004615">
    <property type="term" value="F:phosphomannomutase activity"/>
    <property type="evidence" value="ECO:0007669"/>
    <property type="project" value="TreeGrafter"/>
</dbReference>
<dbReference type="PROSITE" id="PS00710">
    <property type="entry name" value="PGM_PMM"/>
    <property type="match status" value="1"/>
</dbReference>
<comment type="similarity">
    <text evidence="1 9 10">Belongs to the phosphohexose mutase family.</text>
</comment>
<evidence type="ECO:0000256" key="11">
    <source>
        <dbReference type="RuleBase" id="RU004327"/>
    </source>
</evidence>
<dbReference type="SUPFAM" id="SSF55957">
    <property type="entry name" value="Phosphoglucomutase, C-terminal domain"/>
    <property type="match status" value="1"/>
</dbReference>
<accession>A0A1I5TXQ2</accession>
<evidence type="ECO:0000259" key="14">
    <source>
        <dbReference type="Pfam" id="PF02879"/>
    </source>
</evidence>
<dbReference type="InterPro" id="IPR005846">
    <property type="entry name" value="A-D-PHexomutase_a/b/a-III"/>
</dbReference>
<organism evidence="16 17">
    <name type="scientific">Caldicoprobacter faecalis</name>
    <dbReference type="NCBI Taxonomy" id="937334"/>
    <lineage>
        <taxon>Bacteria</taxon>
        <taxon>Bacillati</taxon>
        <taxon>Bacillota</taxon>
        <taxon>Clostridia</taxon>
        <taxon>Caldicoprobacterales</taxon>
        <taxon>Caldicoprobacteraceae</taxon>
        <taxon>Caldicoprobacter</taxon>
    </lineage>
</organism>
<feature type="binding site" evidence="9">
    <location>
        <position position="241"/>
    </location>
    <ligand>
        <name>Mg(2+)</name>
        <dbReference type="ChEBI" id="CHEBI:18420"/>
    </ligand>
</feature>
<dbReference type="PANTHER" id="PTHR42946:SF1">
    <property type="entry name" value="PHOSPHOGLUCOMUTASE (ALPHA-D-GLUCOSE-1,6-BISPHOSPHATE-DEPENDENT)"/>
    <property type="match status" value="1"/>
</dbReference>
<dbReference type="OrthoDB" id="9806956at2"/>
<evidence type="ECO:0000259" key="13">
    <source>
        <dbReference type="Pfam" id="PF02878"/>
    </source>
</evidence>
<feature type="modified residue" description="Phosphoserine" evidence="9">
    <location>
        <position position="100"/>
    </location>
</feature>
<evidence type="ECO:0000256" key="2">
    <source>
        <dbReference type="ARBA" id="ARBA00022553"/>
    </source>
</evidence>
<evidence type="ECO:0000256" key="6">
    <source>
        <dbReference type="ARBA" id="ARBA00050364"/>
    </source>
</evidence>
<feature type="domain" description="Alpha-D-phosphohexomutase alpha/beta/alpha" evidence="15">
    <location>
        <begin position="258"/>
        <end position="370"/>
    </location>
</feature>
<dbReference type="SUPFAM" id="SSF53738">
    <property type="entry name" value="Phosphoglucomutase, first 3 domains"/>
    <property type="match status" value="3"/>
</dbReference>
<feature type="binding site" description="via phosphate group" evidence="9">
    <location>
        <position position="100"/>
    </location>
    <ligand>
        <name>Mg(2+)</name>
        <dbReference type="ChEBI" id="CHEBI:18420"/>
    </ligand>
</feature>
<dbReference type="FunFam" id="3.40.120.10:FF:000002">
    <property type="entry name" value="Phosphoglucosamine mutase"/>
    <property type="match status" value="1"/>
</dbReference>
<dbReference type="NCBIfam" id="TIGR01455">
    <property type="entry name" value="glmM"/>
    <property type="match status" value="1"/>
</dbReference>
<dbReference type="InterPro" id="IPR036900">
    <property type="entry name" value="A-D-PHexomutase_C_sf"/>
</dbReference>
<keyword evidence="3 9" id="KW-0479">Metal-binding</keyword>
<dbReference type="GO" id="GO:0006048">
    <property type="term" value="P:UDP-N-acetylglucosamine biosynthetic process"/>
    <property type="evidence" value="ECO:0007669"/>
    <property type="project" value="TreeGrafter"/>
</dbReference>
<dbReference type="EMBL" id="FOXR01000005">
    <property type="protein sequence ID" value="SFP87397.1"/>
    <property type="molecule type" value="Genomic_DNA"/>
</dbReference>
<comment type="catalytic activity">
    <reaction evidence="6 9 11">
        <text>alpha-D-glucosamine 1-phosphate = D-glucosamine 6-phosphate</text>
        <dbReference type="Rhea" id="RHEA:23424"/>
        <dbReference type="ChEBI" id="CHEBI:58516"/>
        <dbReference type="ChEBI" id="CHEBI:58725"/>
        <dbReference type="EC" id="5.4.2.10"/>
    </reaction>
</comment>
<dbReference type="InterPro" id="IPR016055">
    <property type="entry name" value="A-D-PHexomutase_a/b/a-I/II/III"/>
</dbReference>
<evidence type="ECO:0000256" key="1">
    <source>
        <dbReference type="ARBA" id="ARBA00010231"/>
    </source>
</evidence>
<dbReference type="Gene3D" id="3.30.310.50">
    <property type="entry name" value="Alpha-D-phosphohexomutase, C-terminal domain"/>
    <property type="match status" value="1"/>
</dbReference>
<name>A0A1I5TXQ2_9FIRM</name>
<evidence type="ECO:0000313" key="17">
    <source>
        <dbReference type="Proteomes" id="UP000198577"/>
    </source>
</evidence>
<evidence type="ECO:0000259" key="12">
    <source>
        <dbReference type="Pfam" id="PF00408"/>
    </source>
</evidence>
<reference evidence="16 17" key="1">
    <citation type="submission" date="2016-10" db="EMBL/GenBank/DDBJ databases">
        <authorList>
            <person name="de Groot N.N."/>
        </authorList>
    </citation>
    <scope>NUCLEOTIDE SEQUENCE [LARGE SCALE GENOMIC DNA]</scope>
    <source>
        <strain evidence="16 17">DSM 20678</strain>
    </source>
</reference>
<dbReference type="CDD" id="cd05802">
    <property type="entry name" value="GlmM"/>
    <property type="match status" value="1"/>
</dbReference>
<dbReference type="Pfam" id="PF02879">
    <property type="entry name" value="PGM_PMM_II"/>
    <property type="match status" value="1"/>
</dbReference>
<dbReference type="Gene3D" id="3.40.120.10">
    <property type="entry name" value="Alpha-D-Glucose-1,6-Bisphosphate, subunit A, domain 3"/>
    <property type="match status" value="3"/>
</dbReference>
<dbReference type="PANTHER" id="PTHR42946">
    <property type="entry name" value="PHOSPHOHEXOSE MUTASE"/>
    <property type="match status" value="1"/>
</dbReference>
<dbReference type="InterPro" id="IPR005841">
    <property type="entry name" value="Alpha-D-phosphohexomutase_SF"/>
</dbReference>
<feature type="domain" description="Alpha-D-phosphohexomutase alpha/beta/alpha" evidence="14">
    <location>
        <begin position="159"/>
        <end position="254"/>
    </location>
</feature>
<evidence type="ECO:0000256" key="5">
    <source>
        <dbReference type="ARBA" id="ARBA00023235"/>
    </source>
</evidence>
<dbReference type="GO" id="GO:0000287">
    <property type="term" value="F:magnesium ion binding"/>
    <property type="evidence" value="ECO:0007669"/>
    <property type="project" value="UniProtKB-UniRule"/>
</dbReference>
<sequence>MARMFGTDGVRGVANKDLSCELAFKLGQAGAYVLSKGKKRPKILIGKDTRLSGDMLEAALVAGICSAGGEALVAGVIPTPGVAYLARHYGVDAGVVISASHNPMEYNGIKFFDSNGYKLPDELEDEIEAIIKGQKQVDIPSPIGSEIGRKVPVPNAIQDYINFLKSTVDVDLSGLKLALDCANGAAYKVAPMVFSQLGAEVEVINDTPNGVNINCNCGSTHPEGLQKFVVKTGADIGLAFDGDADRLIAVDENGELVDGDQIMVICALDMKERGVLKRNTVVATVMSNIGFDIALEKAGCGFVKTKVGDRYVLEEMLKNGYNIGGEQSGHIIFLDHSTTGDGILTALQLLSVVKRKNRRPSELASIMQRFPQVLVNAKVNPEKKNSYMNDPVIAEEISRIEAKFKGAGRVLIRPSGTEPLIRVMIEGADQREIEDSAKRLASLIEERLN</sequence>
<evidence type="ECO:0000256" key="10">
    <source>
        <dbReference type="RuleBase" id="RU004326"/>
    </source>
</evidence>
<comment type="function">
    <text evidence="9 11">Catalyzes the conversion of glucosamine-6-phosphate to glucosamine-1-phosphate.</text>
</comment>
<feature type="binding site" evidence="9">
    <location>
        <position position="245"/>
    </location>
    <ligand>
        <name>Mg(2+)</name>
        <dbReference type="ChEBI" id="CHEBI:18420"/>
    </ligand>
</feature>